<sequence length="370" mass="41611">MRLYRLDTPETEPTATPIEASPIAPASEGEGEGELEELLNASPDALFDEPILLFARQPGLTTGIPDLLGLDRFGNSVVFELKRGDSGSESASEASIVSQPQLYAQALDRYDYHELDALTDEYRNGDWPVPSTIAETDSLIEAYNDFFEQDRVPWELNRAQRLAIVAERITLQTRQSARWLRDRGLDIQAVEVQRFEAPSGESFFGATTIVDYDETRTQNSSQSKPGDRVFTIRVFTTAFPSIKDVLSADRMDPLLGNLTTNYPYLESQAPGHPEPVRYALRVNPYGDNEVKVAIDATGDGNMDAANYLRKNRDLFRDRGFTVSQRDSMRVVVDTWEDIEVSDLRQEEFIERVAARYVDLVNLGHEVFDVA</sequence>
<dbReference type="InterPro" id="IPR011856">
    <property type="entry name" value="tRNA_endonuc-like_dom_sf"/>
</dbReference>
<protein>
    <submittedName>
        <fullName evidence="2">Uncharacterized protein</fullName>
    </submittedName>
</protein>
<dbReference type="AlphaFoldDB" id="A0A498KTN4"/>
<feature type="region of interest" description="Disordered" evidence="1">
    <location>
        <begin position="1"/>
        <end position="34"/>
    </location>
</feature>
<evidence type="ECO:0000313" key="2">
    <source>
        <dbReference type="EMBL" id="RXK48016.1"/>
    </source>
</evidence>
<name>A0A498KTN4_9EURY</name>
<dbReference type="RefSeq" id="WP_129069869.1">
    <property type="nucleotide sequence ID" value="NZ_RDFA01000005.1"/>
</dbReference>
<dbReference type="Proteomes" id="UP000289691">
    <property type="component" value="Unassembled WGS sequence"/>
</dbReference>
<dbReference type="GO" id="GO:0003676">
    <property type="term" value="F:nucleic acid binding"/>
    <property type="evidence" value="ECO:0007669"/>
    <property type="project" value="InterPro"/>
</dbReference>
<dbReference type="EMBL" id="RDFA01000005">
    <property type="protein sequence ID" value="RXK48016.1"/>
    <property type="molecule type" value="Genomic_DNA"/>
</dbReference>
<proteinExistence type="predicted"/>
<gene>
    <name evidence="2" type="ORF">EAF64_15420</name>
</gene>
<comment type="caution">
    <text evidence="2">The sequence shown here is derived from an EMBL/GenBank/DDBJ whole genome shotgun (WGS) entry which is preliminary data.</text>
</comment>
<dbReference type="OrthoDB" id="240492at2157"/>
<keyword evidence="3" id="KW-1185">Reference proteome</keyword>
<reference evidence="2 3" key="1">
    <citation type="submission" date="2019-01" db="EMBL/GenBank/DDBJ databases">
        <title>Halorientalis sp. F13-25 a new haloarchaeum isolated from hypersaline water.</title>
        <authorList>
            <person name="Ana D.-V."/>
            <person name="Cristina S.-P."/>
            <person name="Antonio V."/>
        </authorList>
    </citation>
    <scope>NUCLEOTIDE SEQUENCE [LARGE SCALE GENOMIC DNA]</scope>
    <source>
        <strain evidence="2 3">F13-25</strain>
    </source>
</reference>
<evidence type="ECO:0000313" key="3">
    <source>
        <dbReference type="Proteomes" id="UP000289691"/>
    </source>
</evidence>
<evidence type="ECO:0000256" key="1">
    <source>
        <dbReference type="SAM" id="MobiDB-lite"/>
    </source>
</evidence>
<organism evidence="2 3">
    <name type="scientific">Halorientalis pallida</name>
    <dbReference type="NCBI Taxonomy" id="2479928"/>
    <lineage>
        <taxon>Archaea</taxon>
        <taxon>Methanobacteriati</taxon>
        <taxon>Methanobacteriota</taxon>
        <taxon>Stenosarchaea group</taxon>
        <taxon>Halobacteria</taxon>
        <taxon>Halobacteriales</taxon>
        <taxon>Haloarculaceae</taxon>
        <taxon>Halorientalis</taxon>
    </lineage>
</organism>
<feature type="compositionally biased region" description="Low complexity" evidence="1">
    <location>
        <begin position="11"/>
        <end position="22"/>
    </location>
</feature>
<dbReference type="Gene3D" id="3.40.1350.10">
    <property type="match status" value="1"/>
</dbReference>
<accession>A0A498KTN4</accession>